<gene>
    <name evidence="1" type="ORF">RhiirA4_489556</name>
</gene>
<dbReference type="AlphaFoldDB" id="A0A2I1HUV7"/>
<dbReference type="EMBL" id="LLXI01007679">
    <property type="protein sequence ID" value="PKY62665.1"/>
    <property type="molecule type" value="Genomic_DNA"/>
</dbReference>
<comment type="caution">
    <text evidence="1">The sequence shown here is derived from an EMBL/GenBank/DDBJ whole genome shotgun (WGS) entry which is preliminary data.</text>
</comment>
<organism evidence="1 2">
    <name type="scientific">Rhizophagus irregularis</name>
    <dbReference type="NCBI Taxonomy" id="588596"/>
    <lineage>
        <taxon>Eukaryota</taxon>
        <taxon>Fungi</taxon>
        <taxon>Fungi incertae sedis</taxon>
        <taxon>Mucoromycota</taxon>
        <taxon>Glomeromycotina</taxon>
        <taxon>Glomeromycetes</taxon>
        <taxon>Glomerales</taxon>
        <taxon>Glomeraceae</taxon>
        <taxon>Rhizophagus</taxon>
    </lineage>
</organism>
<sequence length="65" mass="7567">MPVRKHQQEITNRRIKRRITNRICARRQTPTNSANMFLTLATQLPLQVTSIPFANQLFNGKISFV</sequence>
<reference evidence="1 2" key="1">
    <citation type="submission" date="2015-10" db="EMBL/GenBank/DDBJ databases">
        <title>Genome analyses suggest a sexual origin of heterokaryosis in a supposedly ancient asexual fungus.</title>
        <authorList>
            <person name="Ropars J."/>
            <person name="Sedzielewska K."/>
            <person name="Noel J."/>
            <person name="Charron P."/>
            <person name="Farinelli L."/>
            <person name="Marton T."/>
            <person name="Kruger M."/>
            <person name="Pelin A."/>
            <person name="Brachmann A."/>
            <person name="Corradi N."/>
        </authorList>
    </citation>
    <scope>NUCLEOTIDE SEQUENCE [LARGE SCALE GENOMIC DNA]</scope>
    <source>
        <strain evidence="1 2">A4</strain>
    </source>
</reference>
<protein>
    <submittedName>
        <fullName evidence="1">Uncharacterized protein</fullName>
    </submittedName>
</protein>
<proteinExistence type="predicted"/>
<evidence type="ECO:0000313" key="2">
    <source>
        <dbReference type="Proteomes" id="UP000234323"/>
    </source>
</evidence>
<dbReference type="Proteomes" id="UP000234323">
    <property type="component" value="Unassembled WGS sequence"/>
</dbReference>
<accession>A0A2I1HUV7</accession>
<evidence type="ECO:0000313" key="1">
    <source>
        <dbReference type="EMBL" id="PKY62665.1"/>
    </source>
</evidence>
<keyword evidence="2" id="KW-1185">Reference proteome</keyword>
<name>A0A2I1HUV7_9GLOM</name>